<evidence type="ECO:0000259" key="11">
    <source>
        <dbReference type="Pfam" id="PF02518"/>
    </source>
</evidence>
<evidence type="ECO:0000313" key="13">
    <source>
        <dbReference type="EMBL" id="MFB9204496.1"/>
    </source>
</evidence>
<keyword evidence="14" id="KW-1185">Reference proteome</keyword>
<keyword evidence="4" id="KW-0808">Transferase</keyword>
<feature type="region of interest" description="Disordered" evidence="9">
    <location>
        <begin position="289"/>
        <end position="357"/>
    </location>
</feature>
<evidence type="ECO:0000256" key="7">
    <source>
        <dbReference type="ARBA" id="ARBA00022840"/>
    </source>
</evidence>
<dbReference type="PANTHER" id="PTHR24421">
    <property type="entry name" value="NITRATE/NITRITE SENSOR PROTEIN NARX-RELATED"/>
    <property type="match status" value="1"/>
</dbReference>
<dbReference type="RefSeq" id="WP_229824577.1">
    <property type="nucleotide sequence ID" value="NZ_BMRC01000016.1"/>
</dbReference>
<evidence type="ECO:0000256" key="9">
    <source>
        <dbReference type="SAM" id="MobiDB-lite"/>
    </source>
</evidence>
<gene>
    <name evidence="13" type="ORF">ACFFV7_25095</name>
</gene>
<keyword evidence="6 13" id="KW-0418">Kinase</keyword>
<keyword evidence="10" id="KW-0812">Transmembrane</keyword>
<dbReference type="GO" id="GO:0016301">
    <property type="term" value="F:kinase activity"/>
    <property type="evidence" value="ECO:0007669"/>
    <property type="project" value="UniProtKB-KW"/>
</dbReference>
<organism evidence="13 14">
    <name type="scientific">Nonomuraea spiralis</name>
    <dbReference type="NCBI Taxonomy" id="46182"/>
    <lineage>
        <taxon>Bacteria</taxon>
        <taxon>Bacillati</taxon>
        <taxon>Actinomycetota</taxon>
        <taxon>Actinomycetes</taxon>
        <taxon>Streptosporangiales</taxon>
        <taxon>Streptosporangiaceae</taxon>
        <taxon>Nonomuraea</taxon>
    </lineage>
</organism>
<sequence length="459" mass="49183">MNENHPFFARRWSRRQLIMLDLAAALGFAFVFFTAAVTTPDMPLWMKIALPCGLGLPLAVRRLWPLPVFCLTLLLAVTAAMVDAVAYAYIAPAFAMYIVAMSDRLGTLIPSSAIGVVSMISVLGLVVAGGAPREGAPFWLVHIDQPLVGIAALGGAWTIGRAVRERRLYAARDAERFAEHAVTQERLRIARELHDVVTHSVGLIAVKAGVANHVLATRPEEAHDALRVIETASRSALVEMRHLLGVLRSNQLPDFAPVPGIAGLEGLAEQARQAGVAVELDLRIGVADTDETRPGDRVQAGSTSRGRADRSSREEEEPCEGPRAMPPNGDCGPHEDLSGGATSVPGVGGDREATVAGGRRLPDGVELSVYRLVQEALTNVVKHASPTRCRVSVAAEEGEVRIEVIDEGPGKRSLSPDGAGHGLIGMRERVMMYGGVFEAGNLPRRGFRVFACLPYQELS</sequence>
<evidence type="ECO:0000256" key="2">
    <source>
        <dbReference type="ARBA" id="ARBA00012438"/>
    </source>
</evidence>
<evidence type="ECO:0000259" key="12">
    <source>
        <dbReference type="Pfam" id="PF07730"/>
    </source>
</evidence>
<reference evidence="13 14" key="1">
    <citation type="submission" date="2024-09" db="EMBL/GenBank/DDBJ databases">
        <authorList>
            <person name="Sun Q."/>
            <person name="Mori K."/>
        </authorList>
    </citation>
    <scope>NUCLEOTIDE SEQUENCE [LARGE SCALE GENOMIC DNA]</scope>
    <source>
        <strain evidence="13 14">CCM 3426</strain>
    </source>
</reference>
<accession>A0ABV5IJ29</accession>
<dbReference type="CDD" id="cd16917">
    <property type="entry name" value="HATPase_UhpB-NarQ-NarX-like"/>
    <property type="match status" value="1"/>
</dbReference>
<feature type="transmembrane region" description="Helical" evidence="10">
    <location>
        <begin position="17"/>
        <end position="37"/>
    </location>
</feature>
<proteinExistence type="predicted"/>
<feature type="transmembrane region" description="Helical" evidence="10">
    <location>
        <begin position="111"/>
        <end position="131"/>
    </location>
</feature>
<keyword evidence="7" id="KW-0067">ATP-binding</keyword>
<dbReference type="Gene3D" id="1.20.5.1930">
    <property type="match status" value="1"/>
</dbReference>
<keyword evidence="3" id="KW-0597">Phosphoprotein</keyword>
<feature type="domain" description="Signal transduction histidine kinase subgroup 3 dimerisation and phosphoacceptor" evidence="12">
    <location>
        <begin position="185"/>
        <end position="251"/>
    </location>
</feature>
<keyword evidence="10" id="KW-1133">Transmembrane helix</keyword>
<evidence type="ECO:0000256" key="1">
    <source>
        <dbReference type="ARBA" id="ARBA00000085"/>
    </source>
</evidence>
<dbReference type="InterPro" id="IPR036890">
    <property type="entry name" value="HATPase_C_sf"/>
</dbReference>
<evidence type="ECO:0000256" key="4">
    <source>
        <dbReference type="ARBA" id="ARBA00022679"/>
    </source>
</evidence>
<dbReference type="SUPFAM" id="SSF55874">
    <property type="entry name" value="ATPase domain of HSP90 chaperone/DNA topoisomerase II/histidine kinase"/>
    <property type="match status" value="1"/>
</dbReference>
<dbReference type="InterPro" id="IPR011712">
    <property type="entry name" value="Sig_transdc_His_kin_sub3_dim/P"/>
</dbReference>
<dbReference type="Pfam" id="PF02518">
    <property type="entry name" value="HATPase_c"/>
    <property type="match status" value="1"/>
</dbReference>
<dbReference type="Pfam" id="PF07730">
    <property type="entry name" value="HisKA_3"/>
    <property type="match status" value="1"/>
</dbReference>
<evidence type="ECO:0000256" key="8">
    <source>
        <dbReference type="ARBA" id="ARBA00023012"/>
    </source>
</evidence>
<feature type="transmembrane region" description="Helical" evidence="10">
    <location>
        <begin position="137"/>
        <end position="159"/>
    </location>
</feature>
<dbReference type="InterPro" id="IPR003594">
    <property type="entry name" value="HATPase_dom"/>
</dbReference>
<keyword evidence="10" id="KW-0472">Membrane</keyword>
<dbReference type="EC" id="2.7.13.3" evidence="2"/>
<comment type="caution">
    <text evidence="13">The sequence shown here is derived from an EMBL/GenBank/DDBJ whole genome shotgun (WGS) entry which is preliminary data.</text>
</comment>
<evidence type="ECO:0000256" key="5">
    <source>
        <dbReference type="ARBA" id="ARBA00022741"/>
    </source>
</evidence>
<dbReference type="InterPro" id="IPR050482">
    <property type="entry name" value="Sensor_HK_TwoCompSys"/>
</dbReference>
<dbReference type="EMBL" id="JBHMEI010000017">
    <property type="protein sequence ID" value="MFB9204496.1"/>
    <property type="molecule type" value="Genomic_DNA"/>
</dbReference>
<dbReference type="Proteomes" id="UP001589647">
    <property type="component" value="Unassembled WGS sequence"/>
</dbReference>
<dbReference type="PANTHER" id="PTHR24421:SF10">
    <property type="entry name" value="NITRATE_NITRITE SENSOR PROTEIN NARQ"/>
    <property type="match status" value="1"/>
</dbReference>
<evidence type="ECO:0000313" key="14">
    <source>
        <dbReference type="Proteomes" id="UP001589647"/>
    </source>
</evidence>
<evidence type="ECO:0000256" key="3">
    <source>
        <dbReference type="ARBA" id="ARBA00022553"/>
    </source>
</evidence>
<dbReference type="Gene3D" id="3.30.565.10">
    <property type="entry name" value="Histidine kinase-like ATPase, C-terminal domain"/>
    <property type="match status" value="1"/>
</dbReference>
<feature type="transmembrane region" description="Helical" evidence="10">
    <location>
        <begin position="66"/>
        <end position="99"/>
    </location>
</feature>
<name>A0ABV5IJ29_9ACTN</name>
<evidence type="ECO:0000256" key="10">
    <source>
        <dbReference type="SAM" id="Phobius"/>
    </source>
</evidence>
<evidence type="ECO:0000256" key="6">
    <source>
        <dbReference type="ARBA" id="ARBA00022777"/>
    </source>
</evidence>
<keyword evidence="8" id="KW-0902">Two-component regulatory system</keyword>
<feature type="domain" description="Histidine kinase/HSP90-like ATPase" evidence="11">
    <location>
        <begin position="365"/>
        <end position="456"/>
    </location>
</feature>
<keyword evidence="5" id="KW-0547">Nucleotide-binding</keyword>
<protein>
    <recommendedName>
        <fullName evidence="2">histidine kinase</fullName>
        <ecNumber evidence="2">2.7.13.3</ecNumber>
    </recommendedName>
</protein>
<comment type="catalytic activity">
    <reaction evidence="1">
        <text>ATP + protein L-histidine = ADP + protein N-phospho-L-histidine.</text>
        <dbReference type="EC" id="2.7.13.3"/>
    </reaction>
</comment>